<dbReference type="RefSeq" id="XP_004335675.1">
    <property type="nucleotide sequence ID" value="XM_004335627.1"/>
</dbReference>
<protein>
    <submittedName>
        <fullName evidence="7">Peptidase, M20/M25/M40 superfamily protein</fullName>
    </submittedName>
</protein>
<keyword evidence="3" id="KW-0479">Metal-binding</keyword>
<dbReference type="GO" id="GO:0046872">
    <property type="term" value="F:metal ion binding"/>
    <property type="evidence" value="ECO:0007669"/>
    <property type="project" value="UniProtKB-KW"/>
</dbReference>
<comment type="similarity">
    <text evidence="2">Belongs to the peptidase M20A family.</text>
</comment>
<comment type="cofactor">
    <cofactor evidence="1">
        <name>Zn(2+)</name>
        <dbReference type="ChEBI" id="CHEBI:29105"/>
    </cofactor>
</comment>
<proteinExistence type="inferred from homology"/>
<evidence type="ECO:0000313" key="7">
    <source>
        <dbReference type="EMBL" id="ELR13662.1"/>
    </source>
</evidence>
<reference evidence="7 8" key="1">
    <citation type="journal article" date="2013" name="Genome Biol.">
        <title>Genome of Acanthamoeba castellanii highlights extensive lateral gene transfer and early evolution of tyrosine kinase signaling.</title>
        <authorList>
            <person name="Clarke M."/>
            <person name="Lohan A.J."/>
            <person name="Liu B."/>
            <person name="Lagkouvardos I."/>
            <person name="Roy S."/>
            <person name="Zafar N."/>
            <person name="Bertelli C."/>
            <person name="Schilde C."/>
            <person name="Kianianmomeni A."/>
            <person name="Burglin T.R."/>
            <person name="Frech C."/>
            <person name="Turcotte B."/>
            <person name="Kopec K.O."/>
            <person name="Synnott J.M."/>
            <person name="Choo C."/>
            <person name="Paponov I."/>
            <person name="Finkler A."/>
            <person name="Soon Heng Tan C."/>
            <person name="Hutchins A.P."/>
            <person name="Weinmeier T."/>
            <person name="Rattei T."/>
            <person name="Chu J.S."/>
            <person name="Gimenez G."/>
            <person name="Irimia M."/>
            <person name="Rigden D.J."/>
            <person name="Fitzpatrick D.A."/>
            <person name="Lorenzo-Morales J."/>
            <person name="Bateman A."/>
            <person name="Chiu C.H."/>
            <person name="Tang P."/>
            <person name="Hegemann P."/>
            <person name="Fromm H."/>
            <person name="Raoult D."/>
            <person name="Greub G."/>
            <person name="Miranda-Saavedra D."/>
            <person name="Chen N."/>
            <person name="Nash P."/>
            <person name="Ginger M.L."/>
            <person name="Horn M."/>
            <person name="Schaap P."/>
            <person name="Caler L."/>
            <person name="Loftus B."/>
        </authorList>
    </citation>
    <scope>NUCLEOTIDE SEQUENCE [LARGE SCALE GENOMIC DNA]</scope>
    <source>
        <strain evidence="7 8">Neff</strain>
    </source>
</reference>
<dbReference type="OMA" id="FCHIAAD"/>
<feature type="domain" description="Peptidase M20 dimerisation" evidence="6">
    <location>
        <begin position="202"/>
        <end position="308"/>
    </location>
</feature>
<evidence type="ECO:0000256" key="5">
    <source>
        <dbReference type="ARBA" id="ARBA00022833"/>
    </source>
</evidence>
<dbReference type="SUPFAM" id="SSF55031">
    <property type="entry name" value="Bacterial exopeptidase dimerisation domain"/>
    <property type="match status" value="1"/>
</dbReference>
<keyword evidence="8" id="KW-1185">Reference proteome</keyword>
<evidence type="ECO:0000313" key="8">
    <source>
        <dbReference type="Proteomes" id="UP000011083"/>
    </source>
</evidence>
<dbReference type="PANTHER" id="PTHR43808:SF8">
    <property type="entry name" value="PEPTIDASE M20 DIMERISATION DOMAIN-CONTAINING PROTEIN"/>
    <property type="match status" value="1"/>
</dbReference>
<dbReference type="KEGG" id="acan:ACA1_038470"/>
<dbReference type="InterPro" id="IPR036264">
    <property type="entry name" value="Bact_exopeptidase_dim_dom"/>
</dbReference>
<dbReference type="EMBL" id="KB008087">
    <property type="protein sequence ID" value="ELR13662.1"/>
    <property type="molecule type" value="Genomic_DNA"/>
</dbReference>
<dbReference type="PANTHER" id="PTHR43808">
    <property type="entry name" value="ACETYLORNITHINE DEACETYLASE"/>
    <property type="match status" value="1"/>
</dbReference>
<evidence type="ECO:0000259" key="6">
    <source>
        <dbReference type="Pfam" id="PF07687"/>
    </source>
</evidence>
<keyword evidence="4" id="KW-0378">Hydrolase</keyword>
<dbReference type="VEuPathDB" id="AmoebaDB:ACA1_038470"/>
<dbReference type="Pfam" id="PF07687">
    <property type="entry name" value="M20_dimer"/>
    <property type="match status" value="1"/>
</dbReference>
<evidence type="ECO:0000256" key="4">
    <source>
        <dbReference type="ARBA" id="ARBA00022801"/>
    </source>
</evidence>
<dbReference type="InterPro" id="IPR050072">
    <property type="entry name" value="Peptidase_M20A"/>
</dbReference>
<gene>
    <name evidence="7" type="ORF">ACA1_038470</name>
</gene>
<dbReference type="SUPFAM" id="SSF53187">
    <property type="entry name" value="Zn-dependent exopeptidases"/>
    <property type="match status" value="1"/>
</dbReference>
<evidence type="ECO:0000256" key="2">
    <source>
        <dbReference type="ARBA" id="ARBA00006247"/>
    </source>
</evidence>
<dbReference type="InterPro" id="IPR011650">
    <property type="entry name" value="Peptidase_M20_dimer"/>
</dbReference>
<organism evidence="7 8">
    <name type="scientific">Acanthamoeba castellanii (strain ATCC 30010 / Neff)</name>
    <dbReference type="NCBI Taxonomy" id="1257118"/>
    <lineage>
        <taxon>Eukaryota</taxon>
        <taxon>Amoebozoa</taxon>
        <taxon>Discosea</taxon>
        <taxon>Longamoebia</taxon>
        <taxon>Centramoebida</taxon>
        <taxon>Acanthamoebidae</taxon>
        <taxon>Acanthamoeba</taxon>
    </lineage>
</organism>
<sequence length="420" mass="45271">MEQQLVAEMVGVLQTLVQAPSVNGVHTEKATVLALAREAQRLGLDHTLHSLDEERPNLVVSVGEGEPSFLFIAHSDTAMVVGLRYAVGTGQEELWKHPPFAGVVEDGILYARGACDNKAGMVCGLYTLKRLADTIAKSDDRYRKLGKVQLAIVADEESGACSKIGMRYLLDENLVGGKGAIYGYPGTRVTIGHRDIDPVALGLLRFTIEVHGEPVHVGSSEWTKGIKGANATMALVDILSRMEKHEWPLDEHDSFPGLNFVCTPGTLISGGTYESVVPNYAQTLVDMRPMPDTNVENIIATVEKIISDVITERNAKIGSDKLNGAMKIKARLPAVFIPKDHPLATSCVKAVEKVLNETPDVGGCGPANEGYMLIEKGIPTICGFGPKGGAPHAPNEWVEVASLGSTVDIYYDIVCRYLDL</sequence>
<evidence type="ECO:0000256" key="3">
    <source>
        <dbReference type="ARBA" id="ARBA00022723"/>
    </source>
</evidence>
<dbReference type="GO" id="GO:0016787">
    <property type="term" value="F:hydrolase activity"/>
    <property type="evidence" value="ECO:0007669"/>
    <property type="project" value="UniProtKB-KW"/>
</dbReference>
<name>L8GKX9_ACACF</name>
<accession>L8GKX9</accession>
<dbReference type="AlphaFoldDB" id="L8GKX9"/>
<dbReference type="Gene3D" id="3.40.630.10">
    <property type="entry name" value="Zn peptidases"/>
    <property type="match status" value="2"/>
</dbReference>
<dbReference type="Pfam" id="PF01546">
    <property type="entry name" value="Peptidase_M20"/>
    <property type="match status" value="1"/>
</dbReference>
<dbReference type="OrthoDB" id="3064516at2759"/>
<dbReference type="InterPro" id="IPR002933">
    <property type="entry name" value="Peptidase_M20"/>
</dbReference>
<dbReference type="Gene3D" id="3.30.70.360">
    <property type="match status" value="1"/>
</dbReference>
<evidence type="ECO:0000256" key="1">
    <source>
        <dbReference type="ARBA" id="ARBA00001947"/>
    </source>
</evidence>
<dbReference type="GeneID" id="14914225"/>
<keyword evidence="5" id="KW-0862">Zinc</keyword>
<dbReference type="Proteomes" id="UP000011083">
    <property type="component" value="Unassembled WGS sequence"/>
</dbReference>